<accession>A0ABU7C7T4</accession>
<evidence type="ECO:0000313" key="2">
    <source>
        <dbReference type="Proteomes" id="UP001345963"/>
    </source>
</evidence>
<organism evidence="1 2">
    <name type="scientific">Ataeniobius toweri</name>
    <dbReference type="NCBI Taxonomy" id="208326"/>
    <lineage>
        <taxon>Eukaryota</taxon>
        <taxon>Metazoa</taxon>
        <taxon>Chordata</taxon>
        <taxon>Craniata</taxon>
        <taxon>Vertebrata</taxon>
        <taxon>Euteleostomi</taxon>
        <taxon>Actinopterygii</taxon>
        <taxon>Neopterygii</taxon>
        <taxon>Teleostei</taxon>
        <taxon>Neoteleostei</taxon>
        <taxon>Acanthomorphata</taxon>
        <taxon>Ovalentaria</taxon>
        <taxon>Atherinomorphae</taxon>
        <taxon>Cyprinodontiformes</taxon>
        <taxon>Goodeidae</taxon>
        <taxon>Ataeniobius</taxon>
    </lineage>
</organism>
<dbReference type="EMBL" id="JAHUTI010081898">
    <property type="protein sequence ID" value="MED6259017.1"/>
    <property type="molecule type" value="Genomic_DNA"/>
</dbReference>
<reference evidence="1 2" key="1">
    <citation type="submission" date="2021-07" db="EMBL/GenBank/DDBJ databases">
        <authorList>
            <person name="Palmer J.M."/>
        </authorList>
    </citation>
    <scope>NUCLEOTIDE SEQUENCE [LARGE SCALE GENOMIC DNA]</scope>
    <source>
        <strain evidence="1 2">AT_MEX2019</strain>
        <tissue evidence="1">Muscle</tissue>
    </source>
</reference>
<gene>
    <name evidence="1" type="ORF">ATANTOWER_015566</name>
</gene>
<keyword evidence="2" id="KW-1185">Reference proteome</keyword>
<proteinExistence type="predicted"/>
<sequence>MSEGRGSRLLLSPCCSKCHFTESSPKTQEERRRGKKKSADLLSMERFQMFLHQWKHQHEELGSAERTVKELGCN</sequence>
<protein>
    <submittedName>
        <fullName evidence="1">Uncharacterized protein</fullName>
    </submittedName>
</protein>
<name>A0ABU7C7T4_9TELE</name>
<comment type="caution">
    <text evidence="1">The sequence shown here is derived from an EMBL/GenBank/DDBJ whole genome shotgun (WGS) entry which is preliminary data.</text>
</comment>
<dbReference type="Proteomes" id="UP001345963">
    <property type="component" value="Unassembled WGS sequence"/>
</dbReference>
<evidence type="ECO:0000313" key="1">
    <source>
        <dbReference type="EMBL" id="MED6259017.1"/>
    </source>
</evidence>